<sequence>MRKEINALEENQTWNLVQLPPGKRVVDSKWVYKIKYKPDGDVERYKARLVAKGFTQIEGVDFHETFAPVAKLVTVRCILAVAAKRKWVVHQLDVNNA</sequence>
<evidence type="ECO:0000313" key="2">
    <source>
        <dbReference type="EMBL" id="CAH9108165.1"/>
    </source>
</evidence>
<evidence type="ECO:0000313" key="3">
    <source>
        <dbReference type="Proteomes" id="UP001152484"/>
    </source>
</evidence>
<feature type="domain" description="Reverse transcriptase Ty1/copia-type" evidence="1">
    <location>
        <begin position="11"/>
        <end position="97"/>
    </location>
</feature>
<dbReference type="Proteomes" id="UP001152484">
    <property type="component" value="Unassembled WGS sequence"/>
</dbReference>
<dbReference type="EMBL" id="CAMAPE010000051">
    <property type="protein sequence ID" value="CAH9108165.1"/>
    <property type="molecule type" value="Genomic_DNA"/>
</dbReference>
<evidence type="ECO:0000259" key="1">
    <source>
        <dbReference type="Pfam" id="PF07727"/>
    </source>
</evidence>
<accession>A0A9P1EI30</accession>
<proteinExistence type="predicted"/>
<reference evidence="2" key="1">
    <citation type="submission" date="2022-07" db="EMBL/GenBank/DDBJ databases">
        <authorList>
            <person name="Macas J."/>
            <person name="Novak P."/>
            <person name="Neumann P."/>
        </authorList>
    </citation>
    <scope>NUCLEOTIDE SEQUENCE</scope>
</reference>
<gene>
    <name evidence="2" type="ORF">CEURO_LOCUS18013</name>
</gene>
<feature type="non-terminal residue" evidence="2">
    <location>
        <position position="97"/>
    </location>
</feature>
<dbReference type="Pfam" id="PF07727">
    <property type="entry name" value="RVT_2"/>
    <property type="match status" value="1"/>
</dbReference>
<dbReference type="OrthoDB" id="411615at2759"/>
<organism evidence="2 3">
    <name type="scientific">Cuscuta europaea</name>
    <name type="common">European dodder</name>
    <dbReference type="NCBI Taxonomy" id="41803"/>
    <lineage>
        <taxon>Eukaryota</taxon>
        <taxon>Viridiplantae</taxon>
        <taxon>Streptophyta</taxon>
        <taxon>Embryophyta</taxon>
        <taxon>Tracheophyta</taxon>
        <taxon>Spermatophyta</taxon>
        <taxon>Magnoliopsida</taxon>
        <taxon>eudicotyledons</taxon>
        <taxon>Gunneridae</taxon>
        <taxon>Pentapetalae</taxon>
        <taxon>asterids</taxon>
        <taxon>lamiids</taxon>
        <taxon>Solanales</taxon>
        <taxon>Convolvulaceae</taxon>
        <taxon>Cuscuteae</taxon>
        <taxon>Cuscuta</taxon>
        <taxon>Cuscuta subgen. Cuscuta</taxon>
    </lineage>
</organism>
<dbReference type="AlphaFoldDB" id="A0A9P1EI30"/>
<comment type="caution">
    <text evidence="2">The sequence shown here is derived from an EMBL/GenBank/DDBJ whole genome shotgun (WGS) entry which is preliminary data.</text>
</comment>
<keyword evidence="3" id="KW-1185">Reference proteome</keyword>
<protein>
    <recommendedName>
        <fullName evidence="1">Reverse transcriptase Ty1/copia-type domain-containing protein</fullName>
    </recommendedName>
</protein>
<name>A0A9P1EI30_CUSEU</name>
<dbReference type="InterPro" id="IPR013103">
    <property type="entry name" value="RVT_2"/>
</dbReference>